<accession>A0ABX2CL04</accession>
<feature type="region of interest" description="Disordered" evidence="1">
    <location>
        <begin position="82"/>
        <end position="101"/>
    </location>
</feature>
<gene>
    <name evidence="2" type="ORF">HL667_27780</name>
</gene>
<evidence type="ECO:0000313" key="2">
    <source>
        <dbReference type="EMBL" id="NPU68831.1"/>
    </source>
</evidence>
<protein>
    <submittedName>
        <fullName evidence="2">Uncharacterized protein</fullName>
    </submittedName>
</protein>
<reference evidence="2" key="1">
    <citation type="submission" date="2020-05" db="EMBL/GenBank/DDBJ databases">
        <title>Nod-independent and nitrogen-fixing Bradyrhizobium aeschynomene sp. nov. isolated from nodules of Aeschynomene indica.</title>
        <authorList>
            <person name="Zhang Z."/>
        </authorList>
    </citation>
    <scope>NUCLEOTIDE SEQUENCE</scope>
    <source>
        <strain evidence="2">83012</strain>
    </source>
</reference>
<organism evidence="2 3">
    <name type="scientific">Bradyrhizobium aeschynomenes</name>
    <dbReference type="NCBI Taxonomy" id="2734909"/>
    <lineage>
        <taxon>Bacteria</taxon>
        <taxon>Pseudomonadati</taxon>
        <taxon>Pseudomonadota</taxon>
        <taxon>Alphaproteobacteria</taxon>
        <taxon>Hyphomicrobiales</taxon>
        <taxon>Nitrobacteraceae</taxon>
        <taxon>Bradyrhizobium</taxon>
    </lineage>
</organism>
<keyword evidence="3" id="KW-1185">Reference proteome</keyword>
<dbReference type="EMBL" id="JABFDN010000013">
    <property type="protein sequence ID" value="NPU68831.1"/>
    <property type="molecule type" value="Genomic_DNA"/>
</dbReference>
<comment type="caution">
    <text evidence="2">The sequence shown here is derived from an EMBL/GenBank/DDBJ whole genome shotgun (WGS) entry which is preliminary data.</text>
</comment>
<dbReference type="RefSeq" id="WP_172113885.1">
    <property type="nucleotide sequence ID" value="NZ_JABFDN010000013.1"/>
</dbReference>
<evidence type="ECO:0000256" key="1">
    <source>
        <dbReference type="SAM" id="MobiDB-lite"/>
    </source>
</evidence>
<dbReference type="Proteomes" id="UP000886476">
    <property type="component" value="Unassembled WGS sequence"/>
</dbReference>
<evidence type="ECO:0000313" key="3">
    <source>
        <dbReference type="Proteomes" id="UP000886476"/>
    </source>
</evidence>
<sequence>MNIDDNKKSRATLKSYFVKNAIPTEQQFSQLIDSLINQRDDGVIKPSGGEPLSIEAVGDFEKAINFYMQISDASPAWTLSLRPRSNPNDPQTGRPGLSINDGAGNSRLAVDAANGRVGIGVVAPAERLEVGGRIRAGLLTIGAPDVNVDYSYVGGSAAGDLTTTYALAVGISGAQLGRTALNGKDISFRVNNVQRATLAANGHLGIGTPSPAAMLDVAGVARFGSLSIGPWPANGNYVHFGVTTLNQAAADNYALLQSAAGDDFGTTYLNSPETIQFRIKNVSYAELQKDGDFNVKRSLSIGGSDLYFTKTDHNHTGIGNKLGYAAIENGANYGGLMILGRTVNTSPLRRVVKVWDYLEVNGDLLVTGRIGSMGKGPNPLTPGWGGGMRTWDLEAEGTVWSRGPVQTGPRDLAEIYFAQASLAPGDVVSLDPDSEHIVLAPEANCSRVIGVISTEPGMLLNSLINREDLPADGSKGFPVALSGCVPCKVTDEGGPIRRGDLLTAASRPGYAMRAAPASTDGAYRAGTIIGKALCAHAAGEGVIEIFVMLH</sequence>
<proteinExistence type="predicted"/>
<name>A0ABX2CL04_9BRAD</name>